<evidence type="ECO:0000313" key="1">
    <source>
        <dbReference type="EMBL" id="PHU37649.1"/>
    </source>
</evidence>
<protein>
    <submittedName>
        <fullName evidence="1">ISAs1 family transposase</fullName>
    </submittedName>
</protein>
<dbReference type="AlphaFoldDB" id="A0A2G3E326"/>
<proteinExistence type="predicted"/>
<name>A0A2G3E326_9FIRM</name>
<dbReference type="Proteomes" id="UP000224563">
    <property type="component" value="Unassembled WGS sequence"/>
</dbReference>
<gene>
    <name evidence="1" type="ORF">CSX02_06810</name>
</gene>
<accession>A0A2G3E326</accession>
<comment type="caution">
    <text evidence="1">The sequence shown here is derived from an EMBL/GenBank/DDBJ whole genome shotgun (WGS) entry which is preliminary data.</text>
</comment>
<organism evidence="1 2">
    <name type="scientific">Agathobacter ruminis</name>
    <dbReference type="NCBI Taxonomy" id="1712665"/>
    <lineage>
        <taxon>Bacteria</taxon>
        <taxon>Bacillati</taxon>
        <taxon>Bacillota</taxon>
        <taxon>Clostridia</taxon>
        <taxon>Lachnospirales</taxon>
        <taxon>Lachnospiraceae</taxon>
        <taxon>Agathobacter</taxon>
    </lineage>
</organism>
<keyword evidence="2" id="KW-1185">Reference proteome</keyword>
<feature type="non-terminal residue" evidence="1">
    <location>
        <position position="1"/>
    </location>
</feature>
<reference evidence="1 2" key="1">
    <citation type="submission" date="2017-10" db="EMBL/GenBank/DDBJ databases">
        <title>Resolving the taxonomy of Roseburia spp., Eubacterium rectale and Agathobacter spp. through phylogenomic analysis.</title>
        <authorList>
            <person name="Sheridan P.O."/>
            <person name="Walker A.W."/>
            <person name="Duncan S.H."/>
            <person name="Scott K.P."/>
            <person name="Toole P.W.O."/>
            <person name="Luis P."/>
            <person name="Flint H.J."/>
        </authorList>
    </citation>
    <scope>NUCLEOTIDE SEQUENCE [LARGE SCALE GENOMIC DNA]</scope>
    <source>
        <strain evidence="1 2">JK623</strain>
    </source>
</reference>
<sequence>RSPAKGSKNNLALIRKFAYNILRIMRIQHSVKESLPEVMDLFADSLELLHKYIFEGITPIN</sequence>
<dbReference type="EMBL" id="PDYG01000036">
    <property type="protein sequence ID" value="PHU37649.1"/>
    <property type="molecule type" value="Genomic_DNA"/>
</dbReference>
<reference evidence="1 2" key="2">
    <citation type="submission" date="2017-10" db="EMBL/GenBank/DDBJ databases">
        <authorList>
            <person name="Banno H."/>
            <person name="Chua N.-H."/>
        </authorList>
    </citation>
    <scope>NUCLEOTIDE SEQUENCE [LARGE SCALE GENOMIC DNA]</scope>
    <source>
        <strain evidence="1 2">JK623</strain>
    </source>
</reference>
<evidence type="ECO:0000313" key="2">
    <source>
        <dbReference type="Proteomes" id="UP000224563"/>
    </source>
</evidence>